<keyword evidence="3" id="KW-1185">Reference proteome</keyword>
<evidence type="ECO:0000313" key="2">
    <source>
        <dbReference type="EMBL" id="SEU36919.1"/>
    </source>
</evidence>
<organism evidence="2 3">
    <name type="scientific">Stigmatella erecta</name>
    <dbReference type="NCBI Taxonomy" id="83460"/>
    <lineage>
        <taxon>Bacteria</taxon>
        <taxon>Pseudomonadati</taxon>
        <taxon>Myxococcota</taxon>
        <taxon>Myxococcia</taxon>
        <taxon>Myxococcales</taxon>
        <taxon>Cystobacterineae</taxon>
        <taxon>Archangiaceae</taxon>
        <taxon>Stigmatella</taxon>
    </lineage>
</organism>
<sequence length="137" mass="14993">MNRFVAAVVVLMLVGPLALAQEPTKKAARAKTISLVSLITKQRRCQGDRTDILGCVFNVGLDVSFSIVMSKKTPTLVSIDKAKTATWFRLQYWPDIQCIQITAGESPPEFIERGDAAWVSMRDANVYADLGSCTAAQ</sequence>
<dbReference type="RefSeq" id="WP_093525649.1">
    <property type="nucleotide sequence ID" value="NZ_FOIJ01000023.1"/>
</dbReference>
<dbReference type="EMBL" id="FOIJ01000023">
    <property type="protein sequence ID" value="SEU36919.1"/>
    <property type="molecule type" value="Genomic_DNA"/>
</dbReference>
<dbReference type="Proteomes" id="UP000199181">
    <property type="component" value="Unassembled WGS sequence"/>
</dbReference>
<reference evidence="3" key="1">
    <citation type="submission" date="2016-10" db="EMBL/GenBank/DDBJ databases">
        <authorList>
            <person name="Varghese N."/>
            <person name="Submissions S."/>
        </authorList>
    </citation>
    <scope>NUCLEOTIDE SEQUENCE [LARGE SCALE GENOMIC DNA]</scope>
    <source>
        <strain evidence="3">DSM 16858</strain>
    </source>
</reference>
<proteinExistence type="predicted"/>
<protein>
    <submittedName>
        <fullName evidence="2">Uncharacterized protein</fullName>
    </submittedName>
</protein>
<name>A0A1I0L9Z5_9BACT</name>
<feature type="chain" id="PRO_5011560200" evidence="1">
    <location>
        <begin position="21"/>
        <end position="137"/>
    </location>
</feature>
<evidence type="ECO:0000313" key="3">
    <source>
        <dbReference type="Proteomes" id="UP000199181"/>
    </source>
</evidence>
<keyword evidence="1" id="KW-0732">Signal</keyword>
<evidence type="ECO:0000256" key="1">
    <source>
        <dbReference type="SAM" id="SignalP"/>
    </source>
</evidence>
<gene>
    <name evidence="2" type="ORF">SAMN05443639_12312</name>
</gene>
<accession>A0A1I0L9Z5</accession>
<feature type="signal peptide" evidence="1">
    <location>
        <begin position="1"/>
        <end position="20"/>
    </location>
</feature>
<dbReference type="AlphaFoldDB" id="A0A1I0L9Z5"/>